<dbReference type="RefSeq" id="WP_272135265.1">
    <property type="nucleotide sequence ID" value="NZ_JAQLOI010000001.1"/>
</dbReference>
<name>A0ABT4YRM6_9VIBR</name>
<sequence length="114" mass="12495">MLDGSAPDSNAPDLNSYGIENLDKVMHFIAYCFFSVLAFLIVKSKSQFVGLCAAIVLYSLLLELAQSLMPFREASLADFIANTVGVIIGAILISKANRLSKTAWINRQIEKPIK</sequence>
<reference evidence="3 4" key="1">
    <citation type="submission" date="2023-01" db="EMBL/GenBank/DDBJ databases">
        <title>Vibrio sp. KJ40-1 sp.nov, isolated from marine algae.</title>
        <authorList>
            <person name="Butt M."/>
            <person name="Kim J.M.J."/>
            <person name="Jeon C.O.C."/>
        </authorList>
    </citation>
    <scope>NUCLEOTIDE SEQUENCE [LARGE SCALE GENOMIC DNA]</scope>
    <source>
        <strain evidence="3 4">KJ40-1</strain>
    </source>
</reference>
<feature type="transmembrane region" description="Helical" evidence="1">
    <location>
        <begin position="74"/>
        <end position="93"/>
    </location>
</feature>
<evidence type="ECO:0000313" key="3">
    <source>
        <dbReference type="EMBL" id="MDB1123704.1"/>
    </source>
</evidence>
<keyword evidence="1" id="KW-0472">Membrane</keyword>
<dbReference type="PANTHER" id="PTHR28008">
    <property type="entry name" value="DOMAIN PROTEIN, PUTATIVE (AFU_ORTHOLOGUE AFUA_3G10980)-RELATED"/>
    <property type="match status" value="1"/>
</dbReference>
<proteinExistence type="predicted"/>
<evidence type="ECO:0000259" key="2">
    <source>
        <dbReference type="Pfam" id="PF04892"/>
    </source>
</evidence>
<evidence type="ECO:0000313" key="4">
    <source>
        <dbReference type="Proteomes" id="UP001210678"/>
    </source>
</evidence>
<comment type="caution">
    <text evidence="3">The sequence shown here is derived from an EMBL/GenBank/DDBJ whole genome shotgun (WGS) entry which is preliminary data.</text>
</comment>
<dbReference type="PANTHER" id="PTHR28008:SF1">
    <property type="entry name" value="DOMAIN PROTEIN, PUTATIVE (AFU_ORTHOLOGUE AFUA_3G10980)-RELATED"/>
    <property type="match status" value="1"/>
</dbReference>
<dbReference type="NCBIfam" id="NF037970">
    <property type="entry name" value="vanZ_1"/>
    <property type="match status" value="1"/>
</dbReference>
<feature type="transmembrane region" description="Helical" evidence="1">
    <location>
        <begin position="25"/>
        <end position="42"/>
    </location>
</feature>
<gene>
    <name evidence="3" type="ORF">PGX00_08555</name>
</gene>
<keyword evidence="1" id="KW-0812">Transmembrane</keyword>
<dbReference type="InterPro" id="IPR006976">
    <property type="entry name" value="VanZ-like"/>
</dbReference>
<dbReference type="Proteomes" id="UP001210678">
    <property type="component" value="Unassembled WGS sequence"/>
</dbReference>
<protein>
    <submittedName>
        <fullName evidence="3">VanZ family protein</fullName>
    </submittedName>
</protein>
<dbReference type="EMBL" id="JAQLOI010000001">
    <property type="protein sequence ID" value="MDB1123704.1"/>
    <property type="molecule type" value="Genomic_DNA"/>
</dbReference>
<dbReference type="Pfam" id="PF04892">
    <property type="entry name" value="VanZ"/>
    <property type="match status" value="1"/>
</dbReference>
<organism evidence="3 4">
    <name type="scientific">Vibrio algarum</name>
    <dbReference type="NCBI Taxonomy" id="3020714"/>
    <lineage>
        <taxon>Bacteria</taxon>
        <taxon>Pseudomonadati</taxon>
        <taxon>Pseudomonadota</taxon>
        <taxon>Gammaproteobacteria</taxon>
        <taxon>Vibrionales</taxon>
        <taxon>Vibrionaceae</taxon>
        <taxon>Vibrio</taxon>
    </lineage>
</organism>
<keyword evidence="1" id="KW-1133">Transmembrane helix</keyword>
<feature type="domain" description="VanZ-like" evidence="2">
    <location>
        <begin position="20"/>
        <end position="94"/>
    </location>
</feature>
<feature type="transmembrane region" description="Helical" evidence="1">
    <location>
        <begin position="49"/>
        <end position="68"/>
    </location>
</feature>
<keyword evidence="4" id="KW-1185">Reference proteome</keyword>
<accession>A0ABT4YRM6</accession>
<evidence type="ECO:0000256" key="1">
    <source>
        <dbReference type="SAM" id="Phobius"/>
    </source>
</evidence>